<evidence type="ECO:0000256" key="1">
    <source>
        <dbReference type="SAM" id="MobiDB-lite"/>
    </source>
</evidence>
<keyword evidence="3" id="KW-1185">Reference proteome</keyword>
<name>A0ABM9DIG1_9HYPH</name>
<gene>
    <name evidence="2" type="ORF">MES4922_160197</name>
</gene>
<evidence type="ECO:0000313" key="3">
    <source>
        <dbReference type="Proteomes" id="UP001152604"/>
    </source>
</evidence>
<reference evidence="2" key="1">
    <citation type="submission" date="2022-03" db="EMBL/GenBank/DDBJ databases">
        <authorList>
            <person name="Brunel B."/>
        </authorList>
    </citation>
    <scope>NUCLEOTIDE SEQUENCE</scope>
    <source>
        <strain evidence="2">STM4922sample</strain>
    </source>
</reference>
<accession>A0ABM9DIG1</accession>
<organism evidence="2 3">
    <name type="scientific">Mesorhizobium ventifaucium</name>
    <dbReference type="NCBI Taxonomy" id="666020"/>
    <lineage>
        <taxon>Bacteria</taxon>
        <taxon>Pseudomonadati</taxon>
        <taxon>Pseudomonadota</taxon>
        <taxon>Alphaproteobacteria</taxon>
        <taxon>Hyphomicrobiales</taxon>
        <taxon>Phyllobacteriaceae</taxon>
        <taxon>Mesorhizobium</taxon>
    </lineage>
</organism>
<feature type="region of interest" description="Disordered" evidence="1">
    <location>
        <begin position="1"/>
        <end position="21"/>
    </location>
</feature>
<proteinExistence type="predicted"/>
<evidence type="ECO:0000313" key="2">
    <source>
        <dbReference type="EMBL" id="CAH2396382.1"/>
    </source>
</evidence>
<dbReference type="Proteomes" id="UP001152604">
    <property type="component" value="Unassembled WGS sequence"/>
</dbReference>
<comment type="caution">
    <text evidence="2">The sequence shown here is derived from an EMBL/GenBank/DDBJ whole genome shotgun (WGS) entry which is preliminary data.</text>
</comment>
<dbReference type="EMBL" id="CAKXZS010000008">
    <property type="protein sequence ID" value="CAH2396382.1"/>
    <property type="molecule type" value="Genomic_DNA"/>
</dbReference>
<protein>
    <submittedName>
        <fullName evidence="2">Uncharacterized protein</fullName>
    </submittedName>
</protein>
<feature type="compositionally biased region" description="Basic and acidic residues" evidence="1">
    <location>
        <begin position="11"/>
        <end position="20"/>
    </location>
</feature>
<sequence length="58" mass="6524">MPVAQGGRASQVHEHPDPGRSRSVSLAEYLFQKAFCRSLMMKIAHDSFAGSSYFSHRR</sequence>